<proteinExistence type="predicted"/>
<reference evidence="1" key="1">
    <citation type="journal article" date="2014" name="Front. Microbiol.">
        <title>High frequency of phylogenetically diverse reductive dehalogenase-homologous genes in deep subseafloor sedimentary metagenomes.</title>
        <authorList>
            <person name="Kawai M."/>
            <person name="Futagami T."/>
            <person name="Toyoda A."/>
            <person name="Takaki Y."/>
            <person name="Nishi S."/>
            <person name="Hori S."/>
            <person name="Arai W."/>
            <person name="Tsubouchi T."/>
            <person name="Morono Y."/>
            <person name="Uchiyama I."/>
            <person name="Ito T."/>
            <person name="Fujiyama A."/>
            <person name="Inagaki F."/>
            <person name="Takami H."/>
        </authorList>
    </citation>
    <scope>NUCLEOTIDE SEQUENCE</scope>
    <source>
        <strain evidence="1">Expedition CK06-06</strain>
    </source>
</reference>
<comment type="caution">
    <text evidence="1">The sequence shown here is derived from an EMBL/GenBank/DDBJ whole genome shotgun (WGS) entry which is preliminary data.</text>
</comment>
<sequence length="48" mass="5529">AIKLEVPKNMVSLPPRKRLRGGSAAWGSIFYYKYDRSTPALLTQIRFM</sequence>
<organism evidence="1">
    <name type="scientific">marine sediment metagenome</name>
    <dbReference type="NCBI Taxonomy" id="412755"/>
    <lineage>
        <taxon>unclassified sequences</taxon>
        <taxon>metagenomes</taxon>
        <taxon>ecological metagenomes</taxon>
    </lineage>
</organism>
<evidence type="ECO:0000313" key="1">
    <source>
        <dbReference type="EMBL" id="GAF85093.1"/>
    </source>
</evidence>
<accession>X0SV89</accession>
<dbReference type="EMBL" id="BARS01003661">
    <property type="protein sequence ID" value="GAF85093.1"/>
    <property type="molecule type" value="Genomic_DNA"/>
</dbReference>
<gene>
    <name evidence="1" type="ORF">S01H1_07096</name>
</gene>
<feature type="non-terminal residue" evidence="1">
    <location>
        <position position="1"/>
    </location>
</feature>
<protein>
    <submittedName>
        <fullName evidence="1">Uncharacterized protein</fullName>
    </submittedName>
</protein>
<name>X0SV89_9ZZZZ</name>
<dbReference type="AlphaFoldDB" id="X0SV89"/>